<proteinExistence type="predicted"/>
<dbReference type="InterPro" id="IPR056928">
    <property type="entry name" value="Gp77-like"/>
</dbReference>
<comment type="caution">
    <text evidence="1">The sequence shown here is derived from an EMBL/GenBank/DDBJ whole genome shotgun (WGS) entry which is preliminary data.</text>
</comment>
<sequence length="149" mass="16013">MMPCPARSLYPSNEATIQTFPSKNRGDALDYSLYLNPFLCDPDETVIRLIVDVPQNTGLTLLWAALSNTLATIGLQGGTPGTQTITMTLETSAGRRYVRPLRIIVLDDAGSVDTVQASLSPPSGASPQPNLLTSNKYILTLTDGRFLTA</sequence>
<keyword evidence="2" id="KW-1185">Reference proteome</keyword>
<dbReference type="EMBL" id="JANIDW010000014">
    <property type="protein sequence ID" value="MCX5615360.1"/>
    <property type="molecule type" value="Genomic_DNA"/>
</dbReference>
<reference evidence="1 2" key="1">
    <citation type="submission" date="2022-07" db="EMBL/GenBank/DDBJ databases">
        <title>Bombella genomes.</title>
        <authorList>
            <person name="Harer L."/>
            <person name="Styblova S."/>
            <person name="Ehrmann M."/>
        </authorList>
    </citation>
    <scope>NUCLEOTIDE SEQUENCE [LARGE SCALE GENOMIC DNA]</scope>
    <source>
        <strain evidence="1 2">TMW 2.2558</strain>
    </source>
</reference>
<dbReference type="Pfam" id="PF23148">
    <property type="entry name" value="Gp77"/>
    <property type="match status" value="1"/>
</dbReference>
<organism evidence="1 2">
    <name type="scientific">Bombella saccharophila</name>
    <dbReference type="NCBI Taxonomy" id="2967338"/>
    <lineage>
        <taxon>Bacteria</taxon>
        <taxon>Pseudomonadati</taxon>
        <taxon>Pseudomonadota</taxon>
        <taxon>Alphaproteobacteria</taxon>
        <taxon>Acetobacterales</taxon>
        <taxon>Acetobacteraceae</taxon>
        <taxon>Bombella</taxon>
    </lineage>
</organism>
<dbReference type="Proteomes" id="UP001165648">
    <property type="component" value="Unassembled WGS sequence"/>
</dbReference>
<gene>
    <name evidence="1" type="ORF">NQF64_08945</name>
</gene>
<protein>
    <submittedName>
        <fullName evidence="1">Uncharacterized protein</fullName>
    </submittedName>
</protein>
<dbReference type="RefSeq" id="WP_266107158.1">
    <property type="nucleotide sequence ID" value="NZ_JANIDW010000014.1"/>
</dbReference>
<name>A0ABT3WAQ2_9PROT</name>
<evidence type="ECO:0000313" key="2">
    <source>
        <dbReference type="Proteomes" id="UP001165648"/>
    </source>
</evidence>
<accession>A0ABT3WAQ2</accession>
<evidence type="ECO:0000313" key="1">
    <source>
        <dbReference type="EMBL" id="MCX5615360.1"/>
    </source>
</evidence>